<feature type="modified residue" description="4-aspartylphosphate" evidence="6">
    <location>
        <position position="52"/>
    </location>
</feature>
<sequence>MASILVIEDERVLAKNMVRFFESLGHNAEAAHDGIIGVQAAARMVPDVVIVDFQLPGMDGLEVIRQLRQTEDPPRIVMVTGHASVTLAVDAMKAGSMDLLTKPVTLASLREVVERALRERGEQRALHFYRQREASHSSLKALIGESPEMVALRSMVQKLSLLEPTDQTSAAPILIIGETGTGKELVARACHQAGPRADAPFVEINCAALPAHLMEGELFGYEKGAFTDAHARKMGLIESADGGTLFLDEIGEMDLGLQAKLLRVLENFKVRRLGSLTDRQVNVRIVAATNRDLDIHVREGRFRSDLLYRLSVFQIQIPPLRARGDDVLHLARHLLDQQARKYGHGTLRLDASAAQALKGYAFPGNVRELRNLLERAALLQTGGFIKIADLALPQAEVRSAPAAGAGPATSLEAVEREHLVRALEAHHWNVTRAARSLDISRDTLRYRMERHGLKR</sequence>
<evidence type="ECO:0000259" key="8">
    <source>
        <dbReference type="PROSITE" id="PS50110"/>
    </source>
</evidence>
<keyword evidence="2" id="KW-0067">ATP-binding</keyword>
<dbReference type="SMART" id="SM00382">
    <property type="entry name" value="AAA"/>
    <property type="match status" value="1"/>
</dbReference>
<dbReference type="Gene3D" id="1.10.10.60">
    <property type="entry name" value="Homeodomain-like"/>
    <property type="match status" value="1"/>
</dbReference>
<dbReference type="Gene3D" id="3.40.50.300">
    <property type="entry name" value="P-loop containing nucleotide triphosphate hydrolases"/>
    <property type="match status" value="1"/>
</dbReference>
<dbReference type="PANTHER" id="PTHR32071">
    <property type="entry name" value="TRANSCRIPTIONAL REGULATORY PROTEIN"/>
    <property type="match status" value="1"/>
</dbReference>
<keyword evidence="5" id="KW-0804">Transcription</keyword>
<dbReference type="SUPFAM" id="SSF52172">
    <property type="entry name" value="CheY-like"/>
    <property type="match status" value="1"/>
</dbReference>
<dbReference type="InterPro" id="IPR025662">
    <property type="entry name" value="Sigma_54_int_dom_ATP-bd_1"/>
</dbReference>
<evidence type="ECO:0000256" key="2">
    <source>
        <dbReference type="ARBA" id="ARBA00022840"/>
    </source>
</evidence>
<dbReference type="PANTHER" id="PTHR32071:SF100">
    <property type="entry name" value="RESPONSE REGULATOR PROTEIN PILR"/>
    <property type="match status" value="1"/>
</dbReference>
<dbReference type="PROSITE" id="PS00688">
    <property type="entry name" value="SIGMA54_INTERACT_3"/>
    <property type="match status" value="1"/>
</dbReference>
<dbReference type="EMBL" id="FN543108">
    <property type="protein sequence ID" value="CBA33750.1"/>
    <property type="molecule type" value="Genomic_DNA"/>
</dbReference>
<dbReference type="InterPro" id="IPR002197">
    <property type="entry name" value="HTH_Fis"/>
</dbReference>
<dbReference type="Gene3D" id="3.40.50.2300">
    <property type="match status" value="1"/>
</dbReference>
<dbReference type="InterPro" id="IPR025944">
    <property type="entry name" value="Sigma_54_int_dom_CS"/>
</dbReference>
<evidence type="ECO:0000256" key="1">
    <source>
        <dbReference type="ARBA" id="ARBA00022741"/>
    </source>
</evidence>
<evidence type="ECO:0000313" key="9">
    <source>
        <dbReference type="EMBL" id="CBA33750.1"/>
    </source>
</evidence>
<dbReference type="Pfam" id="PF00158">
    <property type="entry name" value="Sigma54_activat"/>
    <property type="match status" value="1"/>
</dbReference>
<dbReference type="GO" id="GO:0005524">
    <property type="term" value="F:ATP binding"/>
    <property type="evidence" value="ECO:0007669"/>
    <property type="project" value="UniProtKB-KW"/>
</dbReference>
<dbReference type="Pfam" id="PF00072">
    <property type="entry name" value="Response_reg"/>
    <property type="match status" value="1"/>
</dbReference>
<keyword evidence="4" id="KW-0238">DNA-binding</keyword>
<dbReference type="InterPro" id="IPR009057">
    <property type="entry name" value="Homeodomain-like_sf"/>
</dbReference>
<protein>
    <recommendedName>
        <fullName evidence="10">Sigma-54-dependent Fis family transcriptional regulator</fullName>
    </recommendedName>
</protein>
<feature type="domain" description="Sigma-54 factor interaction" evidence="7">
    <location>
        <begin position="142"/>
        <end position="378"/>
    </location>
</feature>
<organism evidence="9">
    <name type="scientific">Curvibacter symbiont subsp. Hydra magnipapillata</name>
    <dbReference type="NCBI Taxonomy" id="667019"/>
    <lineage>
        <taxon>Bacteria</taxon>
        <taxon>Pseudomonadati</taxon>
        <taxon>Pseudomonadota</taxon>
        <taxon>Betaproteobacteria</taxon>
        <taxon>Burkholderiales</taxon>
        <taxon>Comamonadaceae</taxon>
        <taxon>Curvibacter</taxon>
    </lineage>
</organism>
<dbReference type="InterPro" id="IPR027417">
    <property type="entry name" value="P-loop_NTPase"/>
</dbReference>
<feature type="domain" description="Response regulatory" evidence="8">
    <location>
        <begin position="3"/>
        <end position="117"/>
    </location>
</feature>
<dbReference type="Gene3D" id="1.10.8.60">
    <property type="match status" value="1"/>
</dbReference>
<dbReference type="PROSITE" id="PS00676">
    <property type="entry name" value="SIGMA54_INTERACT_2"/>
    <property type="match status" value="1"/>
</dbReference>
<dbReference type="PROSITE" id="PS50110">
    <property type="entry name" value="RESPONSE_REGULATORY"/>
    <property type="match status" value="1"/>
</dbReference>
<dbReference type="InterPro" id="IPR058031">
    <property type="entry name" value="AAA_lid_NorR"/>
</dbReference>
<dbReference type="InterPro" id="IPR002078">
    <property type="entry name" value="Sigma_54_int"/>
</dbReference>
<dbReference type="InterPro" id="IPR025943">
    <property type="entry name" value="Sigma_54_int_dom_ATP-bd_2"/>
</dbReference>
<keyword evidence="3" id="KW-0805">Transcription regulation</keyword>
<evidence type="ECO:0000256" key="5">
    <source>
        <dbReference type="ARBA" id="ARBA00023163"/>
    </source>
</evidence>
<dbReference type="AlphaFoldDB" id="C9YH12"/>
<keyword evidence="1" id="KW-0547">Nucleotide-binding</keyword>
<dbReference type="InterPro" id="IPR011006">
    <property type="entry name" value="CheY-like_superfamily"/>
</dbReference>
<evidence type="ECO:0008006" key="10">
    <source>
        <dbReference type="Google" id="ProtNLM"/>
    </source>
</evidence>
<proteinExistence type="predicted"/>
<dbReference type="CDD" id="cd00009">
    <property type="entry name" value="AAA"/>
    <property type="match status" value="1"/>
</dbReference>
<evidence type="ECO:0000256" key="6">
    <source>
        <dbReference type="PROSITE-ProRule" id="PRU00169"/>
    </source>
</evidence>
<evidence type="ECO:0000256" key="3">
    <source>
        <dbReference type="ARBA" id="ARBA00023015"/>
    </source>
</evidence>
<dbReference type="InterPro" id="IPR003593">
    <property type="entry name" value="AAA+_ATPase"/>
</dbReference>
<dbReference type="FunFam" id="3.40.50.300:FF:000006">
    <property type="entry name" value="DNA-binding transcriptional regulator NtrC"/>
    <property type="match status" value="1"/>
</dbReference>
<dbReference type="SMART" id="SM00448">
    <property type="entry name" value="REC"/>
    <property type="match status" value="1"/>
</dbReference>
<reference evidence="9" key="1">
    <citation type="journal article" date="2010" name="Nature">
        <title>The Dynamic genome of Hydra.</title>
        <authorList>
            <person name="Chapman J.A."/>
            <person name="Kirkness E.F."/>
            <person name="Simakov O."/>
            <person name="Hampson S.E."/>
            <person name="Mitros T."/>
            <person name="Weinmaier T."/>
            <person name="Rattei T."/>
            <person name="Balasubramanian P.G."/>
            <person name="Borman J."/>
            <person name="Busam D."/>
            <person name="Disbennett K."/>
            <person name="Pfannkoch C."/>
            <person name="Sumin N."/>
            <person name="Sutton G."/>
            <person name="Viswanathan L."/>
            <person name="Walenz B."/>
            <person name="Goodstein D.M."/>
            <person name="Hellsten U."/>
            <person name="Kawashima T."/>
            <person name="Prochnik S.E."/>
            <person name="Putnam N.H."/>
            <person name="Shu S."/>
            <person name="Blumberg B."/>
            <person name="Dana C.E."/>
            <person name="Gee L."/>
            <person name="Kibler D.F."/>
            <person name="Law L."/>
            <person name="Lindgens D."/>
            <person name="Martinez D.E."/>
            <person name="Peng J."/>
            <person name="Wigge P.A."/>
            <person name="Bertulat B."/>
            <person name="Guder C."/>
            <person name="Nakamura Y."/>
            <person name="Ozbek S."/>
            <person name="Watanabe H."/>
            <person name="Khalturin K."/>
            <person name="Hemmrich G."/>
            <person name="Franke A."/>
            <person name="Augustin R."/>
            <person name="Fraune S."/>
            <person name="Hayakawa E."/>
            <person name="Hayakawa S."/>
            <person name="Hirose M."/>
            <person name="Hwang J."/>
            <person name="Ikeo K."/>
            <person name="Nishimiya-Fujisawa C."/>
            <person name="Ogura A."/>
            <person name="Takahashi T."/>
            <person name="Steinmetz P.R."/>
            <person name="Zhang X."/>
            <person name="Aufschnaiter R."/>
            <person name="Eder M.K."/>
            <person name="Gorny A.K."/>
            <person name="Salvenmoser W."/>
            <person name="Heimberg A.M."/>
            <person name="Wheeler B.M."/>
            <person name="Peterson K.J."/>
            <person name="Boettger A."/>
            <person name="Tischler P."/>
            <person name="Wolf A."/>
            <person name="Gojobori T."/>
            <person name="Remington K.A."/>
            <person name="Strausberg R.L."/>
            <person name="Venter J."/>
            <person name="Technau U."/>
            <person name="Hobmayer B."/>
            <person name="Bosch T.C."/>
            <person name="Holstein T.W."/>
            <person name="Fujisawa T."/>
            <person name="Bode H.R."/>
            <person name="David C.N."/>
            <person name="Rokhsar D.S."/>
            <person name="Steele R.E."/>
        </authorList>
    </citation>
    <scope>NUCLEOTIDE SEQUENCE</scope>
</reference>
<dbReference type="PRINTS" id="PR01590">
    <property type="entry name" value="HTHFIS"/>
</dbReference>
<dbReference type="SUPFAM" id="SSF52540">
    <property type="entry name" value="P-loop containing nucleoside triphosphate hydrolases"/>
    <property type="match status" value="1"/>
</dbReference>
<evidence type="ECO:0000256" key="4">
    <source>
        <dbReference type="ARBA" id="ARBA00023125"/>
    </source>
</evidence>
<dbReference type="PROSITE" id="PS00675">
    <property type="entry name" value="SIGMA54_INTERACT_1"/>
    <property type="match status" value="1"/>
</dbReference>
<keyword evidence="6" id="KW-0597">Phosphoprotein</keyword>
<name>C9YH12_CURXX</name>
<dbReference type="Pfam" id="PF02954">
    <property type="entry name" value="HTH_8"/>
    <property type="match status" value="1"/>
</dbReference>
<dbReference type="InterPro" id="IPR001789">
    <property type="entry name" value="Sig_transdc_resp-reg_receiver"/>
</dbReference>
<dbReference type="Pfam" id="PF25601">
    <property type="entry name" value="AAA_lid_14"/>
    <property type="match status" value="1"/>
</dbReference>
<gene>
    <name evidence="9" type="ORF">Csp_B20620</name>
</gene>
<dbReference type="SUPFAM" id="SSF46689">
    <property type="entry name" value="Homeodomain-like"/>
    <property type="match status" value="1"/>
</dbReference>
<dbReference type="GO" id="GO:0000160">
    <property type="term" value="P:phosphorelay signal transduction system"/>
    <property type="evidence" value="ECO:0007669"/>
    <property type="project" value="InterPro"/>
</dbReference>
<evidence type="ECO:0000259" key="7">
    <source>
        <dbReference type="PROSITE" id="PS50045"/>
    </source>
</evidence>
<accession>C9YH12</accession>
<dbReference type="GO" id="GO:0043565">
    <property type="term" value="F:sequence-specific DNA binding"/>
    <property type="evidence" value="ECO:0007669"/>
    <property type="project" value="InterPro"/>
</dbReference>
<dbReference type="GO" id="GO:0006355">
    <property type="term" value="P:regulation of DNA-templated transcription"/>
    <property type="evidence" value="ECO:0007669"/>
    <property type="project" value="InterPro"/>
</dbReference>
<dbReference type="PROSITE" id="PS50045">
    <property type="entry name" value="SIGMA54_INTERACT_4"/>
    <property type="match status" value="1"/>
</dbReference>